<dbReference type="SUPFAM" id="SSF63882">
    <property type="entry name" value="MoeA N-terminal region -like"/>
    <property type="match status" value="1"/>
</dbReference>
<dbReference type="Proteomes" id="UP000095255">
    <property type="component" value="Unassembled WGS sequence"/>
</dbReference>
<comment type="catalytic activity">
    <reaction evidence="13">
        <text>adenylyl-molybdopterin + molybdate = Mo-molybdopterin + AMP + H(+)</text>
        <dbReference type="Rhea" id="RHEA:35047"/>
        <dbReference type="ChEBI" id="CHEBI:15378"/>
        <dbReference type="ChEBI" id="CHEBI:36264"/>
        <dbReference type="ChEBI" id="CHEBI:62727"/>
        <dbReference type="ChEBI" id="CHEBI:71302"/>
        <dbReference type="ChEBI" id="CHEBI:456215"/>
        <dbReference type="EC" id="2.10.1.1"/>
    </reaction>
</comment>
<dbReference type="SUPFAM" id="SSF53218">
    <property type="entry name" value="Molybdenum cofactor biosynthesis proteins"/>
    <property type="match status" value="1"/>
</dbReference>
<protein>
    <recommendedName>
        <fullName evidence="7 14">Molybdopterin molybdenumtransferase</fullName>
        <ecNumber evidence="6 14">2.10.1.1</ecNumber>
    </recommendedName>
</protein>
<dbReference type="EC" id="2.10.1.1" evidence="6 14"/>
<dbReference type="Gene3D" id="2.170.190.11">
    <property type="entry name" value="Molybdopterin biosynthesis moea protein, domain 3"/>
    <property type="match status" value="1"/>
</dbReference>
<comment type="function">
    <text evidence="3">May be involved in the biosynthesis of molybdopterin.</text>
</comment>
<evidence type="ECO:0000256" key="1">
    <source>
        <dbReference type="ARBA" id="ARBA00001946"/>
    </source>
</evidence>
<evidence type="ECO:0000256" key="11">
    <source>
        <dbReference type="ARBA" id="ARBA00022842"/>
    </source>
</evidence>
<dbReference type="Gene3D" id="3.90.105.10">
    <property type="entry name" value="Molybdopterin biosynthesis moea protein, domain 2"/>
    <property type="match status" value="1"/>
</dbReference>
<dbReference type="InterPro" id="IPR005111">
    <property type="entry name" value="MoeA_C_domain_IV"/>
</dbReference>
<keyword evidence="8 14" id="KW-0500">Molybdenum</keyword>
<evidence type="ECO:0000313" key="16">
    <source>
        <dbReference type="EMBL" id="OEH84696.1"/>
    </source>
</evidence>
<dbReference type="Pfam" id="PF00994">
    <property type="entry name" value="MoCF_biosynth"/>
    <property type="match status" value="1"/>
</dbReference>
<dbReference type="GO" id="GO:0006777">
    <property type="term" value="P:Mo-molybdopterin cofactor biosynthetic process"/>
    <property type="evidence" value="ECO:0007669"/>
    <property type="project" value="UniProtKB-UniRule"/>
</dbReference>
<evidence type="ECO:0000256" key="3">
    <source>
        <dbReference type="ARBA" id="ARBA00003487"/>
    </source>
</evidence>
<evidence type="ECO:0000256" key="4">
    <source>
        <dbReference type="ARBA" id="ARBA00005046"/>
    </source>
</evidence>
<sequence length="409" mass="44506">MFYVKTVSVVMEECFAKFTRKQENVTVALEDSLGFILGEDIIVSENIPGFDRSTVDGFAVYAEDTFGSSESMPSFLKVTGEILMGREADNPLHMGQTQKIPTGGMLPAGSNAVVMQEYTELLDDMVSIYKSVSPGENVIKVGEDLKDGQTIFKKGIRIRPQDIGLLAAMGIVSVNIIKPLKIAVISTGDEIVGPEVQHLAFGQVRDTNGYAVTALLKQYNFQGYYAGIIKDDYDTLYTTVHKLYEQYDVVILSGGSSVGTKDVTSKIIETLPNAEILVHGIAIKPGKPTIIAKSNGKLIIGLPGHPVSALVIMQHIILPILHHMQGTESKTFLPAVQAIINQNIDSQTGRTDIIRVRLTMGEDQHLIAEPERGKAGVFSSLVKADGYFIIPESVEGIEKGSMIDVLLYD</sequence>
<evidence type="ECO:0000256" key="5">
    <source>
        <dbReference type="ARBA" id="ARBA00010763"/>
    </source>
</evidence>
<evidence type="ECO:0000256" key="12">
    <source>
        <dbReference type="ARBA" id="ARBA00023150"/>
    </source>
</evidence>
<organism evidence="16 17">
    <name type="scientific">Desulfuribacillus stibiiarsenatis</name>
    <dbReference type="NCBI Taxonomy" id="1390249"/>
    <lineage>
        <taxon>Bacteria</taxon>
        <taxon>Bacillati</taxon>
        <taxon>Bacillota</taxon>
        <taxon>Desulfuribacillia</taxon>
        <taxon>Desulfuribacillales</taxon>
        <taxon>Desulfuribacillaceae</taxon>
        <taxon>Desulfuribacillus</taxon>
    </lineage>
</organism>
<evidence type="ECO:0000259" key="15">
    <source>
        <dbReference type="SMART" id="SM00852"/>
    </source>
</evidence>
<dbReference type="RefSeq" id="WP_069702795.1">
    <property type="nucleotide sequence ID" value="NZ_MJAT01000036.1"/>
</dbReference>
<evidence type="ECO:0000256" key="14">
    <source>
        <dbReference type="RuleBase" id="RU365090"/>
    </source>
</evidence>
<dbReference type="EMBL" id="MJAT01000036">
    <property type="protein sequence ID" value="OEH84696.1"/>
    <property type="molecule type" value="Genomic_DNA"/>
</dbReference>
<evidence type="ECO:0000256" key="8">
    <source>
        <dbReference type="ARBA" id="ARBA00022505"/>
    </source>
</evidence>
<reference evidence="16 17" key="1">
    <citation type="submission" date="2016-09" db="EMBL/GenBank/DDBJ databases">
        <title>Desulfuribacillus arsenicus sp. nov., an obligately anaerobic, dissimilatory arsenic- and antimonate-reducing bacterium isolated from anoxic sediments.</title>
        <authorList>
            <person name="Abin C.A."/>
            <person name="Hollibaugh J.T."/>
        </authorList>
    </citation>
    <scope>NUCLEOTIDE SEQUENCE [LARGE SCALE GENOMIC DNA]</scope>
    <source>
        <strain evidence="16 17">MLFW-2</strain>
    </source>
</reference>
<dbReference type="InterPro" id="IPR036425">
    <property type="entry name" value="MoaB/Mog-like_dom_sf"/>
</dbReference>
<dbReference type="UniPathway" id="UPA00344"/>
<dbReference type="GO" id="GO:0046872">
    <property type="term" value="F:metal ion binding"/>
    <property type="evidence" value="ECO:0007669"/>
    <property type="project" value="UniProtKB-UniRule"/>
</dbReference>
<dbReference type="CDD" id="cd00887">
    <property type="entry name" value="MoeA"/>
    <property type="match status" value="1"/>
</dbReference>
<evidence type="ECO:0000256" key="6">
    <source>
        <dbReference type="ARBA" id="ARBA00013269"/>
    </source>
</evidence>
<dbReference type="GO" id="GO:0061599">
    <property type="term" value="F:molybdopterin molybdotransferase activity"/>
    <property type="evidence" value="ECO:0007669"/>
    <property type="project" value="UniProtKB-UniRule"/>
</dbReference>
<comment type="caution">
    <text evidence="16">The sequence shown here is derived from an EMBL/GenBank/DDBJ whole genome shotgun (WGS) entry which is preliminary data.</text>
</comment>
<dbReference type="PANTHER" id="PTHR10192:SF5">
    <property type="entry name" value="GEPHYRIN"/>
    <property type="match status" value="1"/>
</dbReference>
<dbReference type="Pfam" id="PF03453">
    <property type="entry name" value="MoeA_N"/>
    <property type="match status" value="1"/>
</dbReference>
<dbReference type="InterPro" id="IPR001453">
    <property type="entry name" value="MoaB/Mog_dom"/>
</dbReference>
<comment type="similarity">
    <text evidence="5 14">Belongs to the MoeA family.</text>
</comment>
<name>A0A1E5L3N9_9FIRM</name>
<proteinExistence type="inferred from homology"/>
<keyword evidence="10 14" id="KW-0479">Metal-binding</keyword>
<comment type="function">
    <text evidence="2 14">Catalyzes the insertion of molybdate into adenylated molybdopterin with the concomitant release of AMP.</text>
</comment>
<dbReference type="GO" id="GO:0005829">
    <property type="term" value="C:cytosol"/>
    <property type="evidence" value="ECO:0007669"/>
    <property type="project" value="TreeGrafter"/>
</dbReference>
<gene>
    <name evidence="16" type="ORF">BHU72_07610</name>
</gene>
<accession>A0A1E5L3N9</accession>
<dbReference type="InterPro" id="IPR008284">
    <property type="entry name" value="MoCF_biosynth_CS"/>
</dbReference>
<keyword evidence="9 14" id="KW-0808">Transferase</keyword>
<dbReference type="InterPro" id="IPR036688">
    <property type="entry name" value="MoeA_C_domain_IV_sf"/>
</dbReference>
<dbReference type="SMART" id="SM00852">
    <property type="entry name" value="MoCF_biosynth"/>
    <property type="match status" value="1"/>
</dbReference>
<dbReference type="AlphaFoldDB" id="A0A1E5L3N9"/>
<dbReference type="FunFam" id="3.40.980.10:FF:000004">
    <property type="entry name" value="Molybdopterin molybdenumtransferase"/>
    <property type="match status" value="1"/>
</dbReference>
<evidence type="ECO:0000256" key="7">
    <source>
        <dbReference type="ARBA" id="ARBA00021108"/>
    </source>
</evidence>
<dbReference type="Gene3D" id="2.40.340.10">
    <property type="entry name" value="MoeA, C-terminal, domain IV"/>
    <property type="match status" value="1"/>
</dbReference>
<dbReference type="InterPro" id="IPR005110">
    <property type="entry name" value="MoeA_linker/N"/>
</dbReference>
<comment type="pathway">
    <text evidence="4 14">Cofactor biosynthesis; molybdopterin biosynthesis.</text>
</comment>
<keyword evidence="12 14" id="KW-0501">Molybdenum cofactor biosynthesis</keyword>
<dbReference type="OrthoDB" id="9804758at2"/>
<feature type="domain" description="MoaB/Mog" evidence="15">
    <location>
        <begin position="183"/>
        <end position="323"/>
    </location>
</feature>
<evidence type="ECO:0000256" key="2">
    <source>
        <dbReference type="ARBA" id="ARBA00002901"/>
    </source>
</evidence>
<dbReference type="NCBIfam" id="TIGR00177">
    <property type="entry name" value="molyb_syn"/>
    <property type="match status" value="1"/>
</dbReference>
<keyword evidence="17" id="KW-1185">Reference proteome</keyword>
<evidence type="ECO:0000256" key="13">
    <source>
        <dbReference type="ARBA" id="ARBA00047317"/>
    </source>
</evidence>
<dbReference type="SUPFAM" id="SSF63867">
    <property type="entry name" value="MoeA C-terminal domain-like"/>
    <property type="match status" value="1"/>
</dbReference>
<dbReference type="NCBIfam" id="NF045515">
    <property type="entry name" value="Glp_gephyrin"/>
    <property type="match status" value="1"/>
</dbReference>
<keyword evidence="11 14" id="KW-0460">Magnesium</keyword>
<dbReference type="InterPro" id="IPR036135">
    <property type="entry name" value="MoeA_linker/N_sf"/>
</dbReference>
<evidence type="ECO:0000256" key="10">
    <source>
        <dbReference type="ARBA" id="ARBA00022723"/>
    </source>
</evidence>
<comment type="cofactor">
    <cofactor evidence="1 14">
        <name>Mg(2+)</name>
        <dbReference type="ChEBI" id="CHEBI:18420"/>
    </cofactor>
</comment>
<dbReference type="InterPro" id="IPR038987">
    <property type="entry name" value="MoeA-like"/>
</dbReference>
<dbReference type="PANTHER" id="PTHR10192">
    <property type="entry name" value="MOLYBDOPTERIN BIOSYNTHESIS PROTEIN"/>
    <property type="match status" value="1"/>
</dbReference>
<dbReference type="Gene3D" id="3.40.980.10">
    <property type="entry name" value="MoaB/Mog-like domain"/>
    <property type="match status" value="1"/>
</dbReference>
<evidence type="ECO:0000313" key="17">
    <source>
        <dbReference type="Proteomes" id="UP000095255"/>
    </source>
</evidence>
<dbReference type="PROSITE" id="PS01079">
    <property type="entry name" value="MOCF_BIOSYNTHESIS_2"/>
    <property type="match status" value="1"/>
</dbReference>
<dbReference type="STRING" id="1390249.BHU72_07610"/>
<dbReference type="Pfam" id="PF03454">
    <property type="entry name" value="MoeA_C"/>
    <property type="match status" value="1"/>
</dbReference>
<evidence type="ECO:0000256" key="9">
    <source>
        <dbReference type="ARBA" id="ARBA00022679"/>
    </source>
</evidence>